<reference evidence="3 4" key="1">
    <citation type="journal article" date="2021" name="Commun. Biol.">
        <title>The genome of Shorea leprosula (Dipterocarpaceae) highlights the ecological relevance of drought in aseasonal tropical rainforests.</title>
        <authorList>
            <person name="Ng K.K.S."/>
            <person name="Kobayashi M.J."/>
            <person name="Fawcett J.A."/>
            <person name="Hatakeyama M."/>
            <person name="Paape T."/>
            <person name="Ng C.H."/>
            <person name="Ang C.C."/>
            <person name="Tnah L.H."/>
            <person name="Lee C.T."/>
            <person name="Nishiyama T."/>
            <person name="Sese J."/>
            <person name="O'Brien M.J."/>
            <person name="Copetti D."/>
            <person name="Mohd Noor M.I."/>
            <person name="Ong R.C."/>
            <person name="Putra M."/>
            <person name="Sireger I.Z."/>
            <person name="Indrioko S."/>
            <person name="Kosugi Y."/>
            <person name="Izuno A."/>
            <person name="Isagi Y."/>
            <person name="Lee S.L."/>
            <person name="Shimizu K.K."/>
        </authorList>
    </citation>
    <scope>NUCLEOTIDE SEQUENCE [LARGE SCALE GENOMIC DNA]</scope>
    <source>
        <strain evidence="3">214</strain>
    </source>
</reference>
<accession>A0AAV5MTI5</accession>
<dbReference type="EMBL" id="BPVZ01001253">
    <property type="protein sequence ID" value="GKV53306.1"/>
    <property type="molecule type" value="Genomic_DNA"/>
</dbReference>
<feature type="region of interest" description="Disordered" evidence="2">
    <location>
        <begin position="1"/>
        <end position="40"/>
    </location>
</feature>
<protein>
    <submittedName>
        <fullName evidence="3">Uncharacterized protein</fullName>
    </submittedName>
</protein>
<sequence>MANLGNSLKPPNNIQNFGNNKGMSTFSSSRTNSNDNIGRFKPEALSIASQVQRLAQDIEETRQSLKAVEKAIMSFTNTVNTLTQNLRRQRRECRGFCHPKT</sequence>
<feature type="coiled-coil region" evidence="1">
    <location>
        <begin position="51"/>
        <end position="92"/>
    </location>
</feature>
<dbReference type="Proteomes" id="UP001054252">
    <property type="component" value="Unassembled WGS sequence"/>
</dbReference>
<dbReference type="AlphaFoldDB" id="A0AAV5MTI5"/>
<feature type="compositionally biased region" description="Polar residues" evidence="2">
    <location>
        <begin position="1"/>
        <end position="36"/>
    </location>
</feature>
<evidence type="ECO:0000313" key="3">
    <source>
        <dbReference type="EMBL" id="GKV53306.1"/>
    </source>
</evidence>
<keyword evidence="1" id="KW-0175">Coiled coil</keyword>
<keyword evidence="4" id="KW-1185">Reference proteome</keyword>
<gene>
    <name evidence="3" type="ORF">SLEP1_g59838</name>
</gene>
<evidence type="ECO:0000256" key="1">
    <source>
        <dbReference type="SAM" id="Coils"/>
    </source>
</evidence>
<organism evidence="3 4">
    <name type="scientific">Rubroshorea leprosula</name>
    <dbReference type="NCBI Taxonomy" id="152421"/>
    <lineage>
        <taxon>Eukaryota</taxon>
        <taxon>Viridiplantae</taxon>
        <taxon>Streptophyta</taxon>
        <taxon>Embryophyta</taxon>
        <taxon>Tracheophyta</taxon>
        <taxon>Spermatophyta</taxon>
        <taxon>Magnoliopsida</taxon>
        <taxon>eudicotyledons</taxon>
        <taxon>Gunneridae</taxon>
        <taxon>Pentapetalae</taxon>
        <taxon>rosids</taxon>
        <taxon>malvids</taxon>
        <taxon>Malvales</taxon>
        <taxon>Dipterocarpaceae</taxon>
        <taxon>Rubroshorea</taxon>
    </lineage>
</organism>
<name>A0AAV5MTI5_9ROSI</name>
<evidence type="ECO:0000313" key="4">
    <source>
        <dbReference type="Proteomes" id="UP001054252"/>
    </source>
</evidence>
<comment type="caution">
    <text evidence="3">The sequence shown here is derived from an EMBL/GenBank/DDBJ whole genome shotgun (WGS) entry which is preliminary data.</text>
</comment>
<evidence type="ECO:0000256" key="2">
    <source>
        <dbReference type="SAM" id="MobiDB-lite"/>
    </source>
</evidence>
<proteinExistence type="predicted"/>